<dbReference type="RefSeq" id="WP_253645852.1">
    <property type="nucleotide sequence ID" value="NZ_BAAAMO010000002.1"/>
</dbReference>
<comment type="caution">
    <text evidence="2">The sequence shown here is derived from an EMBL/GenBank/DDBJ whole genome shotgun (WGS) entry which is preliminary data.</text>
</comment>
<protein>
    <submittedName>
        <fullName evidence="2">DUF3761 domain-containing protein</fullName>
    </submittedName>
</protein>
<keyword evidence="1" id="KW-0472">Membrane</keyword>
<dbReference type="InterPro" id="IPR022236">
    <property type="entry name" value="DUF3761"/>
</dbReference>
<proteinExistence type="predicted"/>
<keyword evidence="1" id="KW-1133">Transmembrane helix</keyword>
<dbReference type="EMBL" id="JBHTIL010000001">
    <property type="protein sequence ID" value="MFD0926261.1"/>
    <property type="molecule type" value="Genomic_DNA"/>
</dbReference>
<sequence>MHNPVARRVSSALVVVAVLVMALVAGPFVTGAATARADTGVVHSVSDGCGSGYYENSRGRCTPVPDGSTTSIRCADGTYSHAENRSGACSRHGGISGGSAGGGSGTDPAVALGALGVGSAVVGGALLLPLLLGGLLFGS</sequence>
<gene>
    <name evidence="2" type="ORF">ACFQ04_10990</name>
</gene>
<keyword evidence="3" id="KW-1185">Reference proteome</keyword>
<dbReference type="Pfam" id="PF12587">
    <property type="entry name" value="DUF3761"/>
    <property type="match status" value="1"/>
</dbReference>
<accession>A0ABW3GBA8</accession>
<dbReference type="Proteomes" id="UP001597068">
    <property type="component" value="Unassembled WGS sequence"/>
</dbReference>
<feature type="transmembrane region" description="Helical" evidence="1">
    <location>
        <begin position="109"/>
        <end position="137"/>
    </location>
</feature>
<name>A0ABW3GBA8_9NOCA</name>
<evidence type="ECO:0000313" key="2">
    <source>
        <dbReference type="EMBL" id="MFD0926261.1"/>
    </source>
</evidence>
<evidence type="ECO:0000256" key="1">
    <source>
        <dbReference type="SAM" id="Phobius"/>
    </source>
</evidence>
<keyword evidence="1" id="KW-0812">Transmembrane</keyword>
<organism evidence="2 3">
    <name type="scientific">Williamsia deligens</name>
    <dbReference type="NCBI Taxonomy" id="321325"/>
    <lineage>
        <taxon>Bacteria</taxon>
        <taxon>Bacillati</taxon>
        <taxon>Actinomycetota</taxon>
        <taxon>Actinomycetes</taxon>
        <taxon>Mycobacteriales</taxon>
        <taxon>Nocardiaceae</taxon>
        <taxon>Williamsia</taxon>
    </lineage>
</organism>
<reference evidence="3" key="1">
    <citation type="journal article" date="2019" name="Int. J. Syst. Evol. Microbiol.">
        <title>The Global Catalogue of Microorganisms (GCM) 10K type strain sequencing project: providing services to taxonomists for standard genome sequencing and annotation.</title>
        <authorList>
            <consortium name="The Broad Institute Genomics Platform"/>
            <consortium name="The Broad Institute Genome Sequencing Center for Infectious Disease"/>
            <person name="Wu L."/>
            <person name="Ma J."/>
        </authorList>
    </citation>
    <scope>NUCLEOTIDE SEQUENCE [LARGE SCALE GENOMIC DNA]</scope>
    <source>
        <strain evidence="3">CCUG 50873</strain>
    </source>
</reference>
<evidence type="ECO:0000313" key="3">
    <source>
        <dbReference type="Proteomes" id="UP001597068"/>
    </source>
</evidence>